<comment type="subcellular location">
    <subcellularLocation>
        <location evidence="1">Plastid</location>
        <location evidence="1">Chloroplast</location>
    </subcellularLocation>
</comment>
<keyword evidence="7" id="KW-0442">Lipid degradation</keyword>
<evidence type="ECO:0000256" key="5">
    <source>
        <dbReference type="ARBA" id="ARBA00022801"/>
    </source>
</evidence>
<dbReference type="GO" id="GO:0009507">
    <property type="term" value="C:chloroplast"/>
    <property type="evidence" value="ECO:0007669"/>
    <property type="project" value="UniProtKB-SubCell"/>
</dbReference>
<organism evidence="10 11">
    <name type="scientific">Adiantum capillus-veneris</name>
    <name type="common">Maidenhair fern</name>
    <dbReference type="NCBI Taxonomy" id="13818"/>
    <lineage>
        <taxon>Eukaryota</taxon>
        <taxon>Viridiplantae</taxon>
        <taxon>Streptophyta</taxon>
        <taxon>Embryophyta</taxon>
        <taxon>Tracheophyta</taxon>
        <taxon>Polypodiopsida</taxon>
        <taxon>Polypodiidae</taxon>
        <taxon>Polypodiales</taxon>
        <taxon>Pteridineae</taxon>
        <taxon>Pteridaceae</taxon>
        <taxon>Vittarioideae</taxon>
        <taxon>Adiantum</taxon>
    </lineage>
</organism>
<dbReference type="AlphaFoldDB" id="A0A9D4UER0"/>
<dbReference type="InterPro" id="IPR029058">
    <property type="entry name" value="AB_hydrolase_fold"/>
</dbReference>
<proteinExistence type="inferred from homology"/>
<evidence type="ECO:0000313" key="10">
    <source>
        <dbReference type="EMBL" id="KAI5066604.1"/>
    </source>
</evidence>
<dbReference type="PANTHER" id="PTHR31403">
    <property type="entry name" value="PHOSPHOLIPASE A1-IBETA2, CHLOROPLASTIC"/>
    <property type="match status" value="1"/>
</dbReference>
<reference evidence="10" key="1">
    <citation type="submission" date="2021-01" db="EMBL/GenBank/DDBJ databases">
        <title>Adiantum capillus-veneris genome.</title>
        <authorList>
            <person name="Fang Y."/>
            <person name="Liao Q."/>
        </authorList>
    </citation>
    <scope>NUCLEOTIDE SEQUENCE</scope>
    <source>
        <strain evidence="10">H3</strain>
        <tissue evidence="10">Leaf</tissue>
    </source>
</reference>
<evidence type="ECO:0000259" key="9">
    <source>
        <dbReference type="Pfam" id="PF01764"/>
    </source>
</evidence>
<evidence type="ECO:0000256" key="2">
    <source>
        <dbReference type="ARBA" id="ARBA00010701"/>
    </source>
</evidence>
<dbReference type="OrthoDB" id="426718at2759"/>
<keyword evidence="6" id="KW-0809">Transit peptide</keyword>
<keyword evidence="4" id="KW-0934">Plastid</keyword>
<comment type="caution">
    <text evidence="10">The sequence shown here is derived from an EMBL/GenBank/DDBJ whole genome shotgun (WGS) entry which is preliminary data.</text>
</comment>
<accession>A0A9D4UER0</accession>
<evidence type="ECO:0000256" key="3">
    <source>
        <dbReference type="ARBA" id="ARBA00022528"/>
    </source>
</evidence>
<evidence type="ECO:0000256" key="1">
    <source>
        <dbReference type="ARBA" id="ARBA00004229"/>
    </source>
</evidence>
<evidence type="ECO:0000256" key="6">
    <source>
        <dbReference type="ARBA" id="ARBA00022946"/>
    </source>
</evidence>
<dbReference type="Proteomes" id="UP000886520">
    <property type="component" value="Chromosome 18"/>
</dbReference>
<sequence length="574" mass="63922">MALRLAPLPSASSSNGPNLAISRCRPFSANHHRPLRFPCPRAAPRLQVDKAPAPAKWAASASSPGEEAETAALPYLHVQQHASSSSPHSHGRSPLLESLEETFRNSPNGAVSSRWREYHGCSNWAGLLEPLDPDLRAEIIKYGDLCQLTYDAFDHEKRDCLHEEHELLERAGLTWAGYTVTMYIYASSDVHMLPKWLENCTSNHGQHESSWIGFIAVATDEKEIARLGRHDIVVVWRGTVTRLEWLENIDGTMIEPLGISNASHAKTVAGHFNVGVERGFHTLYTARNVDAPHGHASACNQVRDEVARLVHLYKGQENQMSITMTGHSLGGALALLAAYDVSLNCIEKDIPISVISFAAPRVGNEAFKVQLEELGVNVLRIVNHNDMVPKVPGIFVHEASATHIPANVISGAGSHGHNLAWNTYVHVGVELLLDNHFSPFLKKSFSIVDTHNLEVYLHLVDGYWSVDVPFVGLVCRDHHQTPSRVGEQEVMYNPHQLEKLRFCMRLMKRDVTLVNKTTSLLLDELHVEAKWQERKLPKPSLRLSPPTISTLFTTNRSSHFAHELLHRLTTATNL</sequence>
<gene>
    <name evidence="10" type="ORF">GOP47_0019228</name>
</gene>
<protein>
    <recommendedName>
        <fullName evidence="9">Fungal lipase-type domain-containing protein</fullName>
    </recommendedName>
</protein>
<dbReference type="SUPFAM" id="SSF53474">
    <property type="entry name" value="alpha/beta-Hydrolases"/>
    <property type="match status" value="1"/>
</dbReference>
<feature type="domain" description="Fungal lipase-type" evidence="9">
    <location>
        <begin position="233"/>
        <end position="394"/>
    </location>
</feature>
<keyword evidence="8" id="KW-0443">Lipid metabolism</keyword>
<name>A0A9D4UER0_ADICA</name>
<dbReference type="InterPro" id="IPR002921">
    <property type="entry name" value="Fungal_lipase-type"/>
</dbReference>
<dbReference type="GO" id="GO:0004620">
    <property type="term" value="F:phospholipase activity"/>
    <property type="evidence" value="ECO:0007669"/>
    <property type="project" value="UniProtKB-ARBA"/>
</dbReference>
<dbReference type="Gene3D" id="3.40.50.1820">
    <property type="entry name" value="alpha/beta hydrolase"/>
    <property type="match status" value="1"/>
</dbReference>
<keyword evidence="11" id="KW-1185">Reference proteome</keyword>
<dbReference type="EMBL" id="JABFUD020000018">
    <property type="protein sequence ID" value="KAI5066604.1"/>
    <property type="molecule type" value="Genomic_DNA"/>
</dbReference>
<evidence type="ECO:0000313" key="11">
    <source>
        <dbReference type="Proteomes" id="UP000886520"/>
    </source>
</evidence>
<evidence type="ECO:0000256" key="7">
    <source>
        <dbReference type="ARBA" id="ARBA00022963"/>
    </source>
</evidence>
<dbReference type="Pfam" id="PF01764">
    <property type="entry name" value="Lipase_3"/>
    <property type="match status" value="1"/>
</dbReference>
<keyword evidence="5" id="KW-0378">Hydrolase</keyword>
<dbReference type="PANTHER" id="PTHR31403:SF54">
    <property type="entry name" value="PHOSPHOLIPASE A(1) DAD1, CHLOROPLASTIC"/>
    <property type="match status" value="1"/>
</dbReference>
<dbReference type="GO" id="GO:0016042">
    <property type="term" value="P:lipid catabolic process"/>
    <property type="evidence" value="ECO:0007669"/>
    <property type="project" value="UniProtKB-KW"/>
</dbReference>
<evidence type="ECO:0000256" key="8">
    <source>
        <dbReference type="ARBA" id="ARBA00023098"/>
    </source>
</evidence>
<dbReference type="CDD" id="cd00519">
    <property type="entry name" value="Lipase_3"/>
    <property type="match status" value="1"/>
</dbReference>
<comment type="similarity">
    <text evidence="2">Belongs to the AB hydrolase superfamily. Lipase family.</text>
</comment>
<keyword evidence="3" id="KW-0150">Chloroplast</keyword>
<evidence type="ECO:0000256" key="4">
    <source>
        <dbReference type="ARBA" id="ARBA00022640"/>
    </source>
</evidence>